<evidence type="ECO:0000313" key="1">
    <source>
        <dbReference type="EMBL" id="KFD67372.1"/>
    </source>
</evidence>
<protein>
    <submittedName>
        <fullName evidence="1">Uncharacterized protein</fullName>
    </submittedName>
</protein>
<proteinExistence type="predicted"/>
<sequence length="83" mass="9685">MLYLSYLFNHKAREEPSQLNAALSNFAYLTMRHKVLKITDQIRDKFLPNTMPLFRYAIPDFCDVINGHSQVIASDMNHKLLSQ</sequence>
<dbReference type="AlphaFoldDB" id="A0A085ND26"/>
<dbReference type="Proteomes" id="UP000030758">
    <property type="component" value="Unassembled WGS sequence"/>
</dbReference>
<gene>
    <name evidence="1" type="ORF">M514_20408</name>
</gene>
<reference evidence="1" key="1">
    <citation type="journal article" date="2014" name="Nat. Genet.">
        <title>Genome and transcriptome of the porcine whipworm Trichuris suis.</title>
        <authorList>
            <person name="Jex A.R."/>
            <person name="Nejsum P."/>
            <person name="Schwarz E.M."/>
            <person name="Hu L."/>
            <person name="Young N.D."/>
            <person name="Hall R.S."/>
            <person name="Korhonen P.K."/>
            <person name="Liao S."/>
            <person name="Thamsborg S."/>
            <person name="Xia J."/>
            <person name="Xu P."/>
            <person name="Wang S."/>
            <person name="Scheerlinck J.P."/>
            <person name="Hofmann A."/>
            <person name="Sternberg P.W."/>
            <person name="Wang J."/>
            <person name="Gasser R.B."/>
        </authorList>
    </citation>
    <scope>NUCLEOTIDE SEQUENCE [LARGE SCALE GENOMIC DNA]</scope>
    <source>
        <strain evidence="1">DCEP-RM93F</strain>
    </source>
</reference>
<dbReference type="EMBL" id="KL367515">
    <property type="protein sequence ID" value="KFD67372.1"/>
    <property type="molecule type" value="Genomic_DNA"/>
</dbReference>
<name>A0A085ND26_9BILA</name>
<organism evidence="1">
    <name type="scientific">Trichuris suis</name>
    <name type="common">pig whipworm</name>
    <dbReference type="NCBI Taxonomy" id="68888"/>
    <lineage>
        <taxon>Eukaryota</taxon>
        <taxon>Metazoa</taxon>
        <taxon>Ecdysozoa</taxon>
        <taxon>Nematoda</taxon>
        <taxon>Enoplea</taxon>
        <taxon>Dorylaimia</taxon>
        <taxon>Trichinellida</taxon>
        <taxon>Trichuridae</taxon>
        <taxon>Trichuris</taxon>
    </lineage>
</organism>
<accession>A0A085ND26</accession>